<dbReference type="PANTHER" id="PTHR47332">
    <property type="entry name" value="SET DOMAIN-CONTAINING PROTEIN 5"/>
    <property type="match status" value="1"/>
</dbReference>
<dbReference type="Proteomes" id="UP000019478">
    <property type="component" value="Unassembled WGS sequence"/>
</dbReference>
<dbReference type="Gene3D" id="2.170.270.10">
    <property type="entry name" value="SET domain"/>
    <property type="match status" value="1"/>
</dbReference>
<evidence type="ECO:0000313" key="4">
    <source>
        <dbReference type="Proteomes" id="UP000019478"/>
    </source>
</evidence>
<dbReference type="PANTHER" id="PTHR47332:SF6">
    <property type="entry name" value="SET DOMAIN-CONTAINING PROTEIN"/>
    <property type="match status" value="1"/>
</dbReference>
<reference evidence="3 4" key="1">
    <citation type="submission" date="2013-03" db="EMBL/GenBank/DDBJ databases">
        <title>The Genome Sequence of Capronia epimyces CBS 606.96.</title>
        <authorList>
            <consortium name="The Broad Institute Genomics Platform"/>
            <person name="Cuomo C."/>
            <person name="de Hoog S."/>
            <person name="Gorbushina A."/>
            <person name="Walker B."/>
            <person name="Young S.K."/>
            <person name="Zeng Q."/>
            <person name="Gargeya S."/>
            <person name="Fitzgerald M."/>
            <person name="Haas B."/>
            <person name="Abouelleil A."/>
            <person name="Allen A.W."/>
            <person name="Alvarado L."/>
            <person name="Arachchi H.M."/>
            <person name="Berlin A.M."/>
            <person name="Chapman S.B."/>
            <person name="Gainer-Dewar J."/>
            <person name="Goldberg J."/>
            <person name="Griggs A."/>
            <person name="Gujja S."/>
            <person name="Hansen M."/>
            <person name="Howarth C."/>
            <person name="Imamovic A."/>
            <person name="Ireland A."/>
            <person name="Larimer J."/>
            <person name="McCowan C."/>
            <person name="Murphy C."/>
            <person name="Pearson M."/>
            <person name="Poon T.W."/>
            <person name="Priest M."/>
            <person name="Roberts A."/>
            <person name="Saif S."/>
            <person name="Shea T."/>
            <person name="Sisk P."/>
            <person name="Sykes S."/>
            <person name="Wortman J."/>
            <person name="Nusbaum C."/>
            <person name="Birren B."/>
        </authorList>
    </citation>
    <scope>NUCLEOTIDE SEQUENCE [LARGE SCALE GENOMIC DNA]</scope>
    <source>
        <strain evidence="3 4">CBS 606.96</strain>
    </source>
</reference>
<dbReference type="PROSITE" id="PS50280">
    <property type="entry name" value="SET"/>
    <property type="match status" value="1"/>
</dbReference>
<dbReference type="OrthoDB" id="265717at2759"/>
<organism evidence="3 4">
    <name type="scientific">Capronia epimyces CBS 606.96</name>
    <dbReference type="NCBI Taxonomy" id="1182542"/>
    <lineage>
        <taxon>Eukaryota</taxon>
        <taxon>Fungi</taxon>
        <taxon>Dikarya</taxon>
        <taxon>Ascomycota</taxon>
        <taxon>Pezizomycotina</taxon>
        <taxon>Eurotiomycetes</taxon>
        <taxon>Chaetothyriomycetidae</taxon>
        <taxon>Chaetothyriales</taxon>
        <taxon>Herpotrichiellaceae</taxon>
        <taxon>Capronia</taxon>
    </lineage>
</organism>
<gene>
    <name evidence="3" type="ORF">A1O3_00907</name>
</gene>
<comment type="caution">
    <text evidence="3">The sequence shown here is derived from an EMBL/GenBank/DDBJ whole genome shotgun (WGS) entry which is preliminary data.</text>
</comment>
<dbReference type="AlphaFoldDB" id="W9YHM1"/>
<dbReference type="EMBL" id="AMGY01000001">
    <property type="protein sequence ID" value="EXJ92357.1"/>
    <property type="molecule type" value="Genomic_DNA"/>
</dbReference>
<evidence type="ECO:0000313" key="3">
    <source>
        <dbReference type="EMBL" id="EXJ92357.1"/>
    </source>
</evidence>
<dbReference type="CDD" id="cd20071">
    <property type="entry name" value="SET_SMYD"/>
    <property type="match status" value="1"/>
</dbReference>
<sequence length="401" mass="44262">MSGNGFVPQSEEEKVPEADDNPLADDTAQLPESHLNSPGAEAENLHLWSFKPVCTEYFEVLKDPLCVFTNVSFSNGRGISIFTTPTIASEFAALLPFQDPAALSSRGINSPSEPDGPSYTKTIPGKGIGMLAKHELQRGDLIAAYTPYLLAHMENLLSTTEREKYLQVAIEQLPEPSKTHFLTLATIYGDPRVAVQDVVKANAFEMQVGGQMHLAVFPESSRINHACAPNSQYHLDPTLLTHYVYAARSIAPDEEITIAYAPPLVFFRDRAEYLHSTFHFQCTCSRCQRGEAGDKAVSDIHALQWALANWDSNSTASVRKAEMLVRLYKEEGLDAFLDTPYGHAAFTYNAVGSARGAIKYAKLAVEAAVLRYGPAAPGLETWNELMQDPQRHSSWRRRKGV</sequence>
<proteinExistence type="predicted"/>
<dbReference type="HOGENOM" id="CLU_028281_6_1_1"/>
<dbReference type="RefSeq" id="XP_007729247.1">
    <property type="nucleotide sequence ID" value="XM_007731057.1"/>
</dbReference>
<feature type="domain" description="SET" evidence="2">
    <location>
        <begin position="115"/>
        <end position="261"/>
    </location>
</feature>
<protein>
    <recommendedName>
        <fullName evidence="2">SET domain-containing protein</fullName>
    </recommendedName>
</protein>
<dbReference type="InterPro" id="IPR046341">
    <property type="entry name" value="SET_dom_sf"/>
</dbReference>
<dbReference type="InterPro" id="IPR053185">
    <property type="entry name" value="SET_domain_protein"/>
</dbReference>
<dbReference type="eggNOG" id="KOG2084">
    <property type="taxonomic scope" value="Eukaryota"/>
</dbReference>
<accession>W9YHM1</accession>
<dbReference type="SUPFAM" id="SSF82199">
    <property type="entry name" value="SET domain"/>
    <property type="match status" value="1"/>
</dbReference>
<dbReference type="InterPro" id="IPR001214">
    <property type="entry name" value="SET_dom"/>
</dbReference>
<dbReference type="STRING" id="1182542.W9YHM1"/>
<evidence type="ECO:0000256" key="1">
    <source>
        <dbReference type="SAM" id="MobiDB-lite"/>
    </source>
</evidence>
<dbReference type="GeneID" id="19165047"/>
<keyword evidence="4" id="KW-1185">Reference proteome</keyword>
<name>W9YHM1_9EURO</name>
<evidence type="ECO:0000259" key="2">
    <source>
        <dbReference type="PROSITE" id="PS50280"/>
    </source>
</evidence>
<feature type="region of interest" description="Disordered" evidence="1">
    <location>
        <begin position="1"/>
        <end position="38"/>
    </location>
</feature>
<dbReference type="Pfam" id="PF00856">
    <property type="entry name" value="SET"/>
    <property type="match status" value="1"/>
</dbReference>
<dbReference type="SMART" id="SM00317">
    <property type="entry name" value="SET"/>
    <property type="match status" value="1"/>
</dbReference>